<evidence type="ECO:0000256" key="1">
    <source>
        <dbReference type="SAM" id="MobiDB-lite"/>
    </source>
</evidence>
<organism evidence="2 3">
    <name type="scientific">Candidatus Contendobacter odensis Run_B_J11</name>
    <dbReference type="NCBI Taxonomy" id="1400861"/>
    <lineage>
        <taxon>Bacteria</taxon>
        <taxon>Pseudomonadati</taxon>
        <taxon>Pseudomonadota</taxon>
        <taxon>Gammaproteobacteria</taxon>
        <taxon>Candidatus Competibacteraceae</taxon>
        <taxon>Candidatus Contendibacter</taxon>
    </lineage>
</organism>
<comment type="caution">
    <text evidence="2">The sequence shown here is derived from an EMBL/GenBank/DDBJ whole genome shotgun (WGS) entry which is preliminary data.</text>
</comment>
<evidence type="ECO:0000313" key="2">
    <source>
        <dbReference type="EMBL" id="CDH44454.1"/>
    </source>
</evidence>
<sequence>MIASPAEDEHDRFDGWEPARLKPATPPGVITVIKDNSWGKRIPNLSIAAALHPGVARVRTLKQSMLLYLTPDSATVLENLHEP</sequence>
<protein>
    <submittedName>
        <fullName evidence="2">Uncharacterized protein</fullName>
    </submittedName>
</protein>
<accession>A0A7U7J3K7</accession>
<reference evidence="2 3" key="1">
    <citation type="journal article" date="2014" name="ISME J.">
        <title>Candidatus Competibacter-lineage genomes retrieved from metagenomes reveal functional metabolic diversity.</title>
        <authorList>
            <person name="McIlroy S.J."/>
            <person name="Albertsen M."/>
            <person name="Andresen E.K."/>
            <person name="Saunders A.M."/>
            <person name="Kristiansen R."/>
            <person name="Stokholm-Bjerregaard M."/>
            <person name="Nielsen K.L."/>
            <person name="Nielsen P.H."/>
        </authorList>
    </citation>
    <scope>NUCLEOTIDE SEQUENCE [LARGE SCALE GENOMIC DNA]</scope>
    <source>
        <strain evidence="2 3">Run_B_J11</strain>
    </source>
</reference>
<gene>
    <name evidence="2" type="ORF">BN874_1680030</name>
</gene>
<feature type="compositionally biased region" description="Basic and acidic residues" evidence="1">
    <location>
        <begin position="7"/>
        <end position="20"/>
    </location>
</feature>
<dbReference type="Proteomes" id="UP000019184">
    <property type="component" value="Unassembled WGS sequence"/>
</dbReference>
<proteinExistence type="predicted"/>
<dbReference type="AlphaFoldDB" id="A0A7U7J3K7"/>
<feature type="region of interest" description="Disordered" evidence="1">
    <location>
        <begin position="1"/>
        <end position="23"/>
    </location>
</feature>
<keyword evidence="3" id="KW-1185">Reference proteome</keyword>
<dbReference type="EMBL" id="CBTK010000077">
    <property type="protein sequence ID" value="CDH44454.1"/>
    <property type="molecule type" value="Genomic_DNA"/>
</dbReference>
<evidence type="ECO:0000313" key="3">
    <source>
        <dbReference type="Proteomes" id="UP000019184"/>
    </source>
</evidence>
<name>A0A7U7J3K7_9GAMM</name>